<name>A0A0P9ISB2_RHOGW</name>
<dbReference type="OMA" id="NLAKECW"/>
<evidence type="ECO:0000313" key="2">
    <source>
        <dbReference type="EMBL" id="KPV72296.1"/>
    </source>
</evidence>
<dbReference type="Proteomes" id="UP000053890">
    <property type="component" value="Unassembled WGS sequence"/>
</dbReference>
<evidence type="ECO:0000313" key="3">
    <source>
        <dbReference type="Proteomes" id="UP000053890"/>
    </source>
</evidence>
<dbReference type="GeneID" id="28979201"/>
<accession>A0A0P9ISB2</accession>
<dbReference type="Pfam" id="PF00293">
    <property type="entry name" value="NUDIX"/>
    <property type="match status" value="1"/>
</dbReference>
<dbReference type="RefSeq" id="XP_018268345.1">
    <property type="nucleotide sequence ID" value="XM_018418754.1"/>
</dbReference>
<keyword evidence="3" id="KW-1185">Reference proteome</keyword>
<organism evidence="2 3">
    <name type="scientific">Rhodotorula graminis (strain WP1)</name>
    <dbReference type="NCBI Taxonomy" id="578459"/>
    <lineage>
        <taxon>Eukaryota</taxon>
        <taxon>Fungi</taxon>
        <taxon>Dikarya</taxon>
        <taxon>Basidiomycota</taxon>
        <taxon>Pucciniomycotina</taxon>
        <taxon>Microbotryomycetes</taxon>
        <taxon>Sporidiobolales</taxon>
        <taxon>Sporidiobolaceae</taxon>
        <taxon>Rhodotorula</taxon>
    </lineage>
</organism>
<dbReference type="PANTHER" id="PTHR13622:SF8">
    <property type="entry name" value="THIAMIN PYROPHOSPHOKINASE 1"/>
    <property type="match status" value="1"/>
</dbReference>
<dbReference type="Gene3D" id="3.90.79.10">
    <property type="entry name" value="Nucleoside Triphosphate Pyrophosphohydrolase"/>
    <property type="match status" value="1"/>
</dbReference>
<reference evidence="2 3" key="1">
    <citation type="journal article" date="2015" name="Front. Microbiol.">
        <title>Genome sequence of the plant growth promoting endophytic yeast Rhodotorula graminis WP1.</title>
        <authorList>
            <person name="Firrincieli A."/>
            <person name="Otillar R."/>
            <person name="Salamov A."/>
            <person name="Schmutz J."/>
            <person name="Khan Z."/>
            <person name="Redman R.S."/>
            <person name="Fleck N.D."/>
            <person name="Lindquist E."/>
            <person name="Grigoriev I.V."/>
            <person name="Doty S.L."/>
        </authorList>
    </citation>
    <scope>NUCLEOTIDE SEQUENCE [LARGE SCALE GENOMIC DNA]</scope>
    <source>
        <strain evidence="2 3">WP1</strain>
    </source>
</reference>
<gene>
    <name evidence="2" type="ORF">RHOBADRAFT_65669</name>
</gene>
<feature type="domain" description="Nudix hydrolase" evidence="1">
    <location>
        <begin position="93"/>
        <end position="246"/>
    </location>
</feature>
<dbReference type="InterPro" id="IPR015797">
    <property type="entry name" value="NUDIX_hydrolase-like_dom_sf"/>
</dbReference>
<dbReference type="FunFam" id="3.90.79.10:FF:000019">
    <property type="entry name" value="Thiamin pyrophosphokinase, putative"/>
    <property type="match status" value="1"/>
</dbReference>
<proteinExistence type="predicted"/>
<dbReference type="OrthoDB" id="10261522at2759"/>
<dbReference type="EMBL" id="KQ474088">
    <property type="protein sequence ID" value="KPV72296.1"/>
    <property type="molecule type" value="Genomic_DNA"/>
</dbReference>
<dbReference type="InterPro" id="IPR000086">
    <property type="entry name" value="NUDIX_hydrolase_dom"/>
</dbReference>
<dbReference type="CDD" id="cd03676">
    <property type="entry name" value="NUDIX_Tnr3_like"/>
    <property type="match status" value="1"/>
</dbReference>
<dbReference type="AlphaFoldDB" id="A0A0P9ISB2"/>
<dbReference type="PANTHER" id="PTHR13622">
    <property type="entry name" value="THIAMIN PYROPHOSPHOKINASE"/>
    <property type="match status" value="1"/>
</dbReference>
<dbReference type="GO" id="GO:0044715">
    <property type="term" value="F:8-oxo-dGDP phosphatase activity"/>
    <property type="evidence" value="ECO:0007669"/>
    <property type="project" value="UniProtKB-ARBA"/>
</dbReference>
<dbReference type="PROSITE" id="PS51462">
    <property type="entry name" value="NUDIX"/>
    <property type="match status" value="1"/>
</dbReference>
<dbReference type="STRING" id="578459.A0A0P9ISB2"/>
<sequence length="281" mass="30848">MGHSAETGPWAVGFEDWVNDEGADARREHFDRIVRGWKHAGMFPECLGGWRDEFYTIYGPPPPPSPEGDDNPLATGSNEAFRMERSACALFGFATFGVHCTAYVEEEGEPLKLWVPRRSATKPTWPSMLDNTVAGGITAGDSPRMSIIRECAEEASLSPAFVASRIKQAGVLTYHYRTAAGFLQPEVQYVYDLRLPAPGSADAAEGTQPSTNPADGEVESFELLSLDETVRRMCDGEFKPNCALVLIDFFMRHGLLTCESDTRFLEIAARLRKPLGLPGPA</sequence>
<dbReference type="SUPFAM" id="SSF55811">
    <property type="entry name" value="Nudix"/>
    <property type="match status" value="1"/>
</dbReference>
<protein>
    <recommendedName>
        <fullName evidence="1">Nudix hydrolase domain-containing protein</fullName>
    </recommendedName>
</protein>
<evidence type="ECO:0000259" key="1">
    <source>
        <dbReference type="PROSITE" id="PS51462"/>
    </source>
</evidence>